<evidence type="ECO:0000259" key="1">
    <source>
        <dbReference type="Pfam" id="PF13173"/>
    </source>
</evidence>
<dbReference type="Pfam" id="PF13173">
    <property type="entry name" value="AAA_14"/>
    <property type="match status" value="1"/>
</dbReference>
<dbReference type="AlphaFoldDB" id="A0A644YVP3"/>
<dbReference type="Gene3D" id="3.40.50.300">
    <property type="entry name" value="P-loop containing nucleotide triphosphate hydrolases"/>
    <property type="match status" value="1"/>
</dbReference>
<dbReference type="PANTHER" id="PTHR43566:SF2">
    <property type="entry name" value="DUF4143 DOMAIN-CONTAINING PROTEIN"/>
    <property type="match status" value="1"/>
</dbReference>
<sequence length="387" mass="44225">MHKLIDRNIESFVNENLNVFPVVTILGPRQCGKSTLVKMLYQNSVNYLYLDLQNLDDLNKLREPMLFFQANQDVTICLDEIQLVPELFSVLRSEIDRNRRPGRFILLGSASQDLIQKTSESLAGRVGLIELTPFTIEEVERNTNFVLNKFWHRGGYPDSYLASSDQGSVLWRENFLRTYVERDIPQLGFKIPALQLRRLLTMCAHNQGQLLNSSKLGESLGVTYQTIRRYIDLMEQTFIVHSLPPFEKNIKKRLVKSPKIYVRDSGLLHRLLQIDDFNSLMGNPVFGASWEGFVIENIISSLRDCKFSFYRSATGDELDLIIEKGKRTIAVECKASSAPNVTKGFCRAIETIQPDKTFIVAPVPTAYLFKNDVEVCGVSDFLKKIEL</sequence>
<dbReference type="SUPFAM" id="SSF52540">
    <property type="entry name" value="P-loop containing nucleoside triphosphate hydrolases"/>
    <property type="match status" value="1"/>
</dbReference>
<comment type="caution">
    <text evidence="3">The sequence shown here is derived from an EMBL/GenBank/DDBJ whole genome shotgun (WGS) entry which is preliminary data.</text>
</comment>
<dbReference type="Pfam" id="PF13635">
    <property type="entry name" value="DUF4143"/>
    <property type="match status" value="1"/>
</dbReference>
<evidence type="ECO:0000259" key="2">
    <source>
        <dbReference type="Pfam" id="PF13635"/>
    </source>
</evidence>
<name>A0A644YVP3_9ZZZZ</name>
<dbReference type="PANTHER" id="PTHR43566">
    <property type="entry name" value="CONSERVED PROTEIN"/>
    <property type="match status" value="1"/>
</dbReference>
<feature type="domain" description="AAA" evidence="1">
    <location>
        <begin position="21"/>
        <end position="139"/>
    </location>
</feature>
<evidence type="ECO:0000313" key="3">
    <source>
        <dbReference type="EMBL" id="MPM32655.1"/>
    </source>
</evidence>
<accession>A0A644YVP3</accession>
<dbReference type="InterPro" id="IPR041682">
    <property type="entry name" value="AAA_14"/>
</dbReference>
<dbReference type="EMBL" id="VSSQ01006426">
    <property type="protein sequence ID" value="MPM32655.1"/>
    <property type="molecule type" value="Genomic_DNA"/>
</dbReference>
<evidence type="ECO:0008006" key="4">
    <source>
        <dbReference type="Google" id="ProtNLM"/>
    </source>
</evidence>
<proteinExistence type="predicted"/>
<dbReference type="InterPro" id="IPR025420">
    <property type="entry name" value="DUF4143"/>
</dbReference>
<protein>
    <recommendedName>
        <fullName evidence="4">AAA+ ATPase domain-containing protein</fullName>
    </recommendedName>
</protein>
<feature type="domain" description="DUF4143" evidence="2">
    <location>
        <begin position="181"/>
        <end position="336"/>
    </location>
</feature>
<organism evidence="3">
    <name type="scientific">bioreactor metagenome</name>
    <dbReference type="NCBI Taxonomy" id="1076179"/>
    <lineage>
        <taxon>unclassified sequences</taxon>
        <taxon>metagenomes</taxon>
        <taxon>ecological metagenomes</taxon>
    </lineage>
</organism>
<reference evidence="3" key="1">
    <citation type="submission" date="2019-08" db="EMBL/GenBank/DDBJ databases">
        <authorList>
            <person name="Kucharzyk K."/>
            <person name="Murdoch R.W."/>
            <person name="Higgins S."/>
            <person name="Loffler F."/>
        </authorList>
    </citation>
    <scope>NUCLEOTIDE SEQUENCE</scope>
</reference>
<gene>
    <name evidence="3" type="ORF">SDC9_79220</name>
</gene>
<dbReference type="InterPro" id="IPR027417">
    <property type="entry name" value="P-loop_NTPase"/>
</dbReference>